<dbReference type="AlphaFoldDB" id="A0A1R0GV29"/>
<keyword evidence="2" id="KW-1185">Reference proteome</keyword>
<reference evidence="1 2" key="1">
    <citation type="journal article" date="2016" name="Mol. Biol. Evol.">
        <title>Genome-Wide Survey of Gut Fungi (Harpellales) Reveals the First Horizontally Transferred Ubiquitin Gene from a Mosquito Host.</title>
        <authorList>
            <person name="Wang Y."/>
            <person name="White M.M."/>
            <person name="Kvist S."/>
            <person name="Moncalvo J.M."/>
        </authorList>
    </citation>
    <scope>NUCLEOTIDE SEQUENCE [LARGE SCALE GENOMIC DNA]</scope>
    <source>
        <strain evidence="1 2">ALG-7-W6</strain>
    </source>
</reference>
<evidence type="ECO:0000313" key="1">
    <source>
        <dbReference type="EMBL" id="OLY80766.1"/>
    </source>
</evidence>
<gene>
    <name evidence="1" type="ORF">AYI68_g5134</name>
</gene>
<name>A0A1R0GV29_9FUNG</name>
<organism evidence="1 2">
    <name type="scientific">Smittium mucronatum</name>
    <dbReference type="NCBI Taxonomy" id="133383"/>
    <lineage>
        <taxon>Eukaryota</taxon>
        <taxon>Fungi</taxon>
        <taxon>Fungi incertae sedis</taxon>
        <taxon>Zoopagomycota</taxon>
        <taxon>Kickxellomycotina</taxon>
        <taxon>Harpellomycetes</taxon>
        <taxon>Harpellales</taxon>
        <taxon>Legeriomycetaceae</taxon>
        <taxon>Smittium</taxon>
    </lineage>
</organism>
<accession>A0A1R0GV29</accession>
<evidence type="ECO:0000313" key="2">
    <source>
        <dbReference type="Proteomes" id="UP000187455"/>
    </source>
</evidence>
<dbReference type="EMBL" id="LSSL01003151">
    <property type="protein sequence ID" value="OLY80766.1"/>
    <property type="molecule type" value="Genomic_DNA"/>
</dbReference>
<sequence>MKLLYERIISNDSRNYWRTIKSYTGNTPRSISDGPVYDKNKNIITEKNKKLEMWNNHFGELANDSTGNSYSATKWESLLITDCDYFPECDTSIKWSDTTMDLSDTPNKKAPGSDGIPSMVWKLAVSKKNSGIKNGKNYPQNYQYYVRFCGNPN</sequence>
<dbReference type="OrthoDB" id="5543323at2759"/>
<dbReference type="Proteomes" id="UP000187455">
    <property type="component" value="Unassembled WGS sequence"/>
</dbReference>
<comment type="caution">
    <text evidence="1">The sequence shown here is derived from an EMBL/GenBank/DDBJ whole genome shotgun (WGS) entry which is preliminary data.</text>
</comment>
<proteinExistence type="predicted"/>
<protein>
    <submittedName>
        <fullName evidence="1">Uncharacterized protein</fullName>
    </submittedName>
</protein>